<evidence type="ECO:0000313" key="2">
    <source>
        <dbReference type="EMBL" id="OBZ74278.1"/>
    </source>
</evidence>
<proteinExistence type="predicted"/>
<name>A0A1C7MBN0_GRIFR</name>
<dbReference type="Proteomes" id="UP000092993">
    <property type="component" value="Unassembled WGS sequence"/>
</dbReference>
<reference evidence="2 3" key="1">
    <citation type="submission" date="2016-03" db="EMBL/GenBank/DDBJ databases">
        <title>Whole genome sequencing of Grifola frondosa 9006-11.</title>
        <authorList>
            <person name="Min B."/>
            <person name="Park H."/>
            <person name="Kim J.-G."/>
            <person name="Cho H."/>
            <person name="Oh Y.-L."/>
            <person name="Kong W.-S."/>
            <person name="Choi I.-G."/>
        </authorList>
    </citation>
    <scope>NUCLEOTIDE SEQUENCE [LARGE SCALE GENOMIC DNA]</scope>
    <source>
        <strain evidence="2 3">9006-11</strain>
    </source>
</reference>
<organism evidence="2 3">
    <name type="scientific">Grifola frondosa</name>
    <name type="common">Maitake</name>
    <name type="synonym">Polyporus frondosus</name>
    <dbReference type="NCBI Taxonomy" id="5627"/>
    <lineage>
        <taxon>Eukaryota</taxon>
        <taxon>Fungi</taxon>
        <taxon>Dikarya</taxon>
        <taxon>Basidiomycota</taxon>
        <taxon>Agaricomycotina</taxon>
        <taxon>Agaricomycetes</taxon>
        <taxon>Polyporales</taxon>
        <taxon>Grifolaceae</taxon>
        <taxon>Grifola</taxon>
    </lineage>
</organism>
<accession>A0A1C7MBN0</accession>
<feature type="region of interest" description="Disordered" evidence="1">
    <location>
        <begin position="1"/>
        <end position="80"/>
    </location>
</feature>
<keyword evidence="3" id="KW-1185">Reference proteome</keyword>
<feature type="compositionally biased region" description="Polar residues" evidence="1">
    <location>
        <begin position="8"/>
        <end position="17"/>
    </location>
</feature>
<dbReference type="EMBL" id="LUGG01000005">
    <property type="protein sequence ID" value="OBZ74278.1"/>
    <property type="molecule type" value="Genomic_DNA"/>
</dbReference>
<feature type="compositionally biased region" description="Low complexity" evidence="1">
    <location>
        <begin position="32"/>
        <end position="42"/>
    </location>
</feature>
<sequence>MFFKLKLQRSTGVQPHNVTGHRPRRSANTHRSSYPASAPSPARQLVRRFESARSPASVLGAHKHRTQNTVRTYAQLDAMS</sequence>
<dbReference type="AlphaFoldDB" id="A0A1C7MBN0"/>
<feature type="compositionally biased region" description="Basic residues" evidence="1">
    <location>
        <begin position="19"/>
        <end position="28"/>
    </location>
</feature>
<comment type="caution">
    <text evidence="2">The sequence shown here is derived from an EMBL/GenBank/DDBJ whole genome shotgun (WGS) entry which is preliminary data.</text>
</comment>
<protein>
    <submittedName>
        <fullName evidence="2">Uncharacterized protein</fullName>
    </submittedName>
</protein>
<evidence type="ECO:0000256" key="1">
    <source>
        <dbReference type="SAM" id="MobiDB-lite"/>
    </source>
</evidence>
<gene>
    <name evidence="2" type="ORF">A0H81_05500</name>
</gene>
<evidence type="ECO:0000313" key="3">
    <source>
        <dbReference type="Proteomes" id="UP000092993"/>
    </source>
</evidence>